<feature type="compositionally biased region" description="Acidic residues" evidence="9">
    <location>
        <begin position="556"/>
        <end position="566"/>
    </location>
</feature>
<dbReference type="Gene3D" id="1.25.40.530">
    <property type="entry name" value="MyTH4 domain"/>
    <property type="match status" value="1"/>
</dbReference>
<dbReference type="Pfam" id="PF21989">
    <property type="entry name" value="RA_2"/>
    <property type="match status" value="1"/>
</dbReference>
<evidence type="ECO:0000256" key="8">
    <source>
        <dbReference type="SAM" id="Coils"/>
    </source>
</evidence>
<dbReference type="Pfam" id="PF00169">
    <property type="entry name" value="PH"/>
    <property type="match status" value="1"/>
</dbReference>
<dbReference type="PANTHER" id="PTHR22903:SF4">
    <property type="entry name" value="PLECKSTRIN HOMOLOGY DOMAIN-CONTAINING FAMILY H MEMBER 1"/>
    <property type="match status" value="1"/>
</dbReference>
<keyword evidence="14" id="KW-1185">Reference proteome</keyword>
<feature type="region of interest" description="Disordered" evidence="9">
    <location>
        <begin position="578"/>
        <end position="597"/>
    </location>
</feature>
<dbReference type="SUPFAM" id="SSF50729">
    <property type="entry name" value="PH domain-like"/>
    <property type="match status" value="2"/>
</dbReference>
<dbReference type="InterPro" id="IPR038185">
    <property type="entry name" value="MyTH4_dom_sf"/>
</dbReference>
<evidence type="ECO:0000256" key="5">
    <source>
        <dbReference type="ARBA" id="ARBA00023054"/>
    </source>
</evidence>
<dbReference type="SMART" id="SM00233">
    <property type="entry name" value="PH"/>
    <property type="match status" value="2"/>
</dbReference>
<dbReference type="FunFam" id="2.30.29.30:FF:000335">
    <property type="entry name" value="Pleckstrin homology domain-containing family H member 2"/>
    <property type="match status" value="1"/>
</dbReference>
<dbReference type="SUPFAM" id="SSF103506">
    <property type="entry name" value="Mitochondrial carrier"/>
    <property type="match status" value="1"/>
</dbReference>
<dbReference type="PROSITE" id="PS50057">
    <property type="entry name" value="FERM_3"/>
    <property type="match status" value="1"/>
</dbReference>
<evidence type="ECO:0000259" key="12">
    <source>
        <dbReference type="PROSITE" id="PS51016"/>
    </source>
</evidence>
<keyword evidence="4" id="KW-0677">Repeat</keyword>
<dbReference type="Gene3D" id="3.10.20.90">
    <property type="entry name" value="Phosphatidylinositol 3-kinase Catalytic Subunit, Chain A, domain 1"/>
    <property type="match status" value="1"/>
</dbReference>
<dbReference type="InterPro" id="IPR019749">
    <property type="entry name" value="Band_41_domain"/>
</dbReference>
<feature type="repeat" description="Solcar" evidence="7">
    <location>
        <begin position="1483"/>
        <end position="1572"/>
    </location>
</feature>
<feature type="repeat" description="Solcar" evidence="7">
    <location>
        <begin position="1579"/>
        <end position="1668"/>
    </location>
</feature>
<dbReference type="InterPro" id="IPR011993">
    <property type="entry name" value="PH-like_dom_sf"/>
</dbReference>
<dbReference type="PANTHER" id="PTHR22903">
    <property type="entry name" value="PLEKHH PROTEIN"/>
    <property type="match status" value="1"/>
</dbReference>
<dbReference type="CDD" id="cd17178">
    <property type="entry name" value="FERM_F1_PLEKHH1"/>
    <property type="match status" value="1"/>
</dbReference>
<dbReference type="Gene3D" id="1.20.80.10">
    <property type="match status" value="1"/>
</dbReference>
<organism evidence="13 14">
    <name type="scientific">Cirrhinus molitorella</name>
    <name type="common">mud carp</name>
    <dbReference type="NCBI Taxonomy" id="172907"/>
    <lineage>
        <taxon>Eukaryota</taxon>
        <taxon>Metazoa</taxon>
        <taxon>Chordata</taxon>
        <taxon>Craniata</taxon>
        <taxon>Vertebrata</taxon>
        <taxon>Euteleostomi</taxon>
        <taxon>Actinopterygii</taxon>
        <taxon>Neopterygii</taxon>
        <taxon>Teleostei</taxon>
        <taxon>Ostariophysi</taxon>
        <taxon>Cypriniformes</taxon>
        <taxon>Cyprinidae</taxon>
        <taxon>Labeoninae</taxon>
        <taxon>Labeonini</taxon>
        <taxon>Cirrhinus</taxon>
    </lineage>
</organism>
<dbReference type="InterPro" id="IPR014352">
    <property type="entry name" value="FERM/acyl-CoA-bd_prot_sf"/>
</dbReference>
<dbReference type="SUPFAM" id="SSF54236">
    <property type="entry name" value="Ubiquitin-like"/>
    <property type="match status" value="1"/>
</dbReference>
<dbReference type="InterPro" id="IPR035963">
    <property type="entry name" value="FERM_2"/>
</dbReference>
<comment type="subcellular location">
    <subcellularLocation>
        <location evidence="1">Membrane</location>
        <topology evidence="1">Multi-pass membrane protein</topology>
    </subcellularLocation>
</comment>
<evidence type="ECO:0000256" key="3">
    <source>
        <dbReference type="ARBA" id="ARBA00022692"/>
    </source>
</evidence>
<evidence type="ECO:0000313" key="13">
    <source>
        <dbReference type="EMBL" id="KAK2878515.1"/>
    </source>
</evidence>
<name>A0AA88TEY8_9TELE</name>
<dbReference type="PROSITE" id="PS50003">
    <property type="entry name" value="PH_DOMAIN"/>
    <property type="match status" value="2"/>
</dbReference>
<evidence type="ECO:0000256" key="6">
    <source>
        <dbReference type="ARBA" id="ARBA00023136"/>
    </source>
</evidence>
<evidence type="ECO:0000256" key="1">
    <source>
        <dbReference type="ARBA" id="ARBA00004141"/>
    </source>
</evidence>
<dbReference type="SMART" id="SM00295">
    <property type="entry name" value="B41"/>
    <property type="match status" value="1"/>
</dbReference>
<dbReference type="Pfam" id="PF00784">
    <property type="entry name" value="MyTH4"/>
    <property type="match status" value="1"/>
</dbReference>
<evidence type="ECO:0000256" key="2">
    <source>
        <dbReference type="ARBA" id="ARBA00006375"/>
    </source>
</evidence>
<comment type="caution">
    <text evidence="13">The sequence shown here is derived from an EMBL/GenBank/DDBJ whole genome shotgun (WGS) entry which is preliminary data.</text>
</comment>
<proteinExistence type="inferred from homology"/>
<feature type="compositionally biased region" description="Pro residues" evidence="9">
    <location>
        <begin position="332"/>
        <end position="343"/>
    </location>
</feature>
<dbReference type="Gene3D" id="1.50.40.10">
    <property type="entry name" value="Mitochondrial carrier domain"/>
    <property type="match status" value="2"/>
</dbReference>
<dbReference type="GO" id="GO:0016020">
    <property type="term" value="C:membrane"/>
    <property type="evidence" value="ECO:0007669"/>
    <property type="project" value="UniProtKB-SubCell"/>
</dbReference>
<keyword evidence="3 7" id="KW-0812">Transmembrane</keyword>
<dbReference type="SUPFAM" id="SSF47031">
    <property type="entry name" value="Second domain of FERM"/>
    <property type="match status" value="1"/>
</dbReference>
<feature type="domain" description="PH" evidence="10">
    <location>
        <begin position="750"/>
        <end position="858"/>
    </location>
</feature>
<protein>
    <submittedName>
        <fullName evidence="13">Uncharacterized protein</fullName>
    </submittedName>
</protein>
<dbReference type="PROSITE" id="PS51016">
    <property type="entry name" value="MYTH4"/>
    <property type="match status" value="1"/>
</dbReference>
<dbReference type="GO" id="GO:0005856">
    <property type="term" value="C:cytoskeleton"/>
    <property type="evidence" value="ECO:0007669"/>
    <property type="project" value="InterPro"/>
</dbReference>
<dbReference type="SMART" id="SM00139">
    <property type="entry name" value="MyTH4"/>
    <property type="match status" value="1"/>
</dbReference>
<feature type="compositionally biased region" description="Pro residues" evidence="9">
    <location>
        <begin position="194"/>
        <end position="204"/>
    </location>
</feature>
<dbReference type="Proteomes" id="UP001187343">
    <property type="component" value="Unassembled WGS sequence"/>
</dbReference>
<feature type="domain" description="MyTH4" evidence="12">
    <location>
        <begin position="895"/>
        <end position="1049"/>
    </location>
</feature>
<comment type="similarity">
    <text evidence="2">Belongs to the mitochondrial carrier (TC 2.A.29) family.</text>
</comment>
<feature type="compositionally biased region" description="Basic and acidic residues" evidence="9">
    <location>
        <begin position="279"/>
        <end position="299"/>
    </location>
</feature>
<feature type="coiled-coil region" evidence="8">
    <location>
        <begin position="42"/>
        <end position="165"/>
    </location>
</feature>
<dbReference type="InterPro" id="IPR023395">
    <property type="entry name" value="MCP_dom_sf"/>
</dbReference>
<dbReference type="InterPro" id="IPR029071">
    <property type="entry name" value="Ubiquitin-like_domsf"/>
</dbReference>
<dbReference type="InterPro" id="IPR000299">
    <property type="entry name" value="FERM_domain"/>
</dbReference>
<feature type="compositionally biased region" description="Low complexity" evidence="9">
    <location>
        <begin position="308"/>
        <end position="318"/>
    </location>
</feature>
<gene>
    <name evidence="13" type="ORF">Q8A67_019306</name>
</gene>
<feature type="region of interest" description="Disordered" evidence="9">
    <location>
        <begin position="551"/>
        <end position="573"/>
    </location>
</feature>
<dbReference type="CDD" id="cd13282">
    <property type="entry name" value="PH1_PLEKHH1_PLEKHH2"/>
    <property type="match status" value="1"/>
</dbReference>
<dbReference type="InterPro" id="IPR000857">
    <property type="entry name" value="MyTH4_dom"/>
</dbReference>
<evidence type="ECO:0000256" key="7">
    <source>
        <dbReference type="PROSITE-ProRule" id="PRU00282"/>
    </source>
</evidence>
<keyword evidence="5 8" id="KW-0175">Coiled coil</keyword>
<evidence type="ECO:0000259" key="11">
    <source>
        <dbReference type="PROSITE" id="PS50057"/>
    </source>
</evidence>
<dbReference type="Pfam" id="PF00153">
    <property type="entry name" value="Mito_carr"/>
    <property type="match status" value="3"/>
</dbReference>
<evidence type="ECO:0000256" key="9">
    <source>
        <dbReference type="SAM" id="MobiDB-lite"/>
    </source>
</evidence>
<feature type="domain" description="FERM" evidence="11">
    <location>
        <begin position="1060"/>
        <end position="1390"/>
    </location>
</feature>
<dbReference type="InterPro" id="IPR001849">
    <property type="entry name" value="PH_domain"/>
</dbReference>
<keyword evidence="6 7" id="KW-0472">Membrane</keyword>
<feature type="repeat" description="Solcar" evidence="7">
    <location>
        <begin position="1677"/>
        <end position="1766"/>
    </location>
</feature>
<sequence length="1771" mass="198410">MAEVMEGVSTAAVPNGSVDWQKRCIALETQLMRFRLQAGNIRHLLAERMQELEQRVIEADQRAENSEKRVHIMEEKLKSANMQPSESENSLYRRYQELNSQIQEKDMIIKRLEEQLEKQNLVRAQEAKIIEEKAAKIKDWVTFKLREMETENQQLKKANLKQAEQILILQDKLQTLLERPMSPVVDAHLVPSSPLHPPSCPGTPPAQEEGWRLTGSRITNSTDSKRKITEGCDSAFHSASLLPTLQDKGDSHKSSQDGVDNTISLKESAEGMEPPFGVTRERSVGGASDRDHSSDELNSKFRSQRLRSSSSSSSSSSSAYETPGRGGFDTPTPTPKSPPPVSLSPPLLRLPLSCPFPLALPSGTSMTLPKVRTPLTPRDSIQLVKKHHSQPQPGIERLHQVNVSIDIGNCTSPSCHNLVPGTVSTHGLEETDIDEGPPESMEGVVEGSEMEAQSMDGGLFEGLAKEFEMMDPEALKPPTPPLHRFPSWESRIYAVAKSGMRVSEACLGAKTIGRVSTQLQHSTTGPFTHLIYKNISVPVYSTLKGKATQISSVPLPDDDSGSEDDSSSLASLHTSALVPDKKGSIPGSPRAVKRGVSMSSISSESDYAIPPDAYSLDSDCSEPEHKVQRTSSYSCESVGPETLEKTGYLLKMGSQVKAWKRRWFILRNGEILYYKSPSDVIRKPQGQMELNSSCHIARGEGAQTFQLITEKKTFYLAADSPNILEDWIRVLQNVLKVQASGPISMDKEAKPTVRGWLTKVKHGHSKLVWCALIAKVFYYYRNQDDKFPLGQLRVREARVEEVDRSCDSDEDYEAGGRGFLSSHFTLVVHPKEQSPTYLLVGTKQEKDTWLYHLNVAAGSCASLRVGTEYEQLIGKLLDMDGDPDSPLWKREVLCFSKEGLRYPLTTLPSEALQTEALKLFKSCQLFINVLVESPSIDYHTSLAQNALQVCLTHPELQNEMYCQLIKQTNCRTPHNYSLTQCWQLLSLCVALFLPQHHFLWYLRQYLQRNADPRTEVGKYAVYCQRSVERTLQNGEREAKPSRMEILSILLRNPYHHSLPFSIPVHFMNNTYEVVGFDGSTTVEEFLNTVNQRAGMRKPQISGFALFTDDPSGKDLEHCLQPSNKICDVISKWEQALKELHPGKYEGTRIVRLTYKSRLCFRAQAKGETERERLLLAYQVNEEVQQGHFPVSKELALEVAALMAQVEHGDLDRPVMSPGGSSQPKTQQVLLQVLERFYPKRYKQECSLEQLRELAERLATKWSVLHGCTASECVRIYLTVARKWPLFGAKLFSAKPLPPSSLEQTRVWLAVNEDGLSVLDYTMHPCVTYPYQSVITFGGCKEDFMLVVSQIKDQALGKKTVDKLLFAMAKPKILELTLLMASYINYWNSSLPGAGNQTQGSALGPQGDRKLWDIDSRHFPSMTARTHSFQFAPRRRVSDQLRTLLRARALHLRKARNNNKQPLLKYHTKALNQKMTSKKHSLLREASHQIIAGGSAGLVEICLMHPLDVVKTRFQIQRGKGDPNSYKGLGDCFRTIFRSEGVYGFYKGILPPILAETPKRAVKFFTFEQYKKLLSFTPLSPGMALSVAGLGSGLTEALVVNPFEVVKVSLQANRDSFKVQPSTFAQARTIINTDGFGLRGLNKGLTSTLGRHGVFNMIYFGFYFNVKDAIPASQDPQLEFMRKFAIGLVSGTVSSCVNIPFDVAKSRIQGPQPVPGEIKYRSCFQTMGLVYREEGYLALYKGLIPKIMRLGPGGAVMLLVYEYVSVWLQKNW</sequence>
<dbReference type="Pfam" id="PF00373">
    <property type="entry name" value="FERM_M"/>
    <property type="match status" value="1"/>
</dbReference>
<evidence type="ECO:0000259" key="10">
    <source>
        <dbReference type="PROSITE" id="PS50003"/>
    </source>
</evidence>
<dbReference type="PROSITE" id="PS50920">
    <property type="entry name" value="SOLCAR"/>
    <property type="match status" value="3"/>
</dbReference>
<dbReference type="InterPro" id="IPR018108">
    <property type="entry name" value="MCP_transmembrane"/>
</dbReference>
<dbReference type="EMBL" id="JAUYZG010000019">
    <property type="protein sequence ID" value="KAK2878515.1"/>
    <property type="molecule type" value="Genomic_DNA"/>
</dbReference>
<feature type="domain" description="PH" evidence="10">
    <location>
        <begin position="642"/>
        <end position="736"/>
    </location>
</feature>
<dbReference type="Gene3D" id="2.30.29.30">
    <property type="entry name" value="Pleckstrin-homology domain (PH domain)/Phosphotyrosine-binding domain (PTB)"/>
    <property type="match status" value="3"/>
</dbReference>
<accession>A0AA88TEY8</accession>
<feature type="region of interest" description="Disordered" evidence="9">
    <location>
        <begin position="266"/>
        <end position="344"/>
    </location>
</feature>
<dbReference type="CDD" id="cd13206">
    <property type="entry name" value="FERM_C-lobe_PLEKHH1_PLEKHH2"/>
    <property type="match status" value="1"/>
</dbReference>
<dbReference type="CDD" id="cd14473">
    <property type="entry name" value="FERM_B-lobe"/>
    <property type="match status" value="1"/>
</dbReference>
<evidence type="ECO:0000256" key="4">
    <source>
        <dbReference type="ARBA" id="ARBA00022737"/>
    </source>
</evidence>
<evidence type="ECO:0000313" key="14">
    <source>
        <dbReference type="Proteomes" id="UP001187343"/>
    </source>
</evidence>
<dbReference type="InterPro" id="IPR019748">
    <property type="entry name" value="FERM_central"/>
</dbReference>
<reference evidence="13" key="1">
    <citation type="submission" date="2023-08" db="EMBL/GenBank/DDBJ databases">
        <title>Chromosome-level Genome Assembly of mud carp (Cirrhinus molitorella).</title>
        <authorList>
            <person name="Liu H."/>
        </authorList>
    </citation>
    <scope>NUCLEOTIDE SEQUENCE</scope>
    <source>
        <strain evidence="13">Prfri</strain>
        <tissue evidence="13">Muscle</tissue>
    </source>
</reference>
<feature type="region of interest" description="Disordered" evidence="9">
    <location>
        <begin position="190"/>
        <end position="226"/>
    </location>
</feature>